<feature type="non-terminal residue" evidence="1">
    <location>
        <position position="1"/>
    </location>
</feature>
<sequence>EFMVRPERLDAILERLERQRQRVYAQ</sequence>
<reference evidence="1" key="1">
    <citation type="submission" date="2013-11" db="EMBL/GenBank/DDBJ databases">
        <title>Microbial diversity, functional groups and degradation webs in Northern and Southern Mediterranean and Red Sea marine crude oil polluted sites.</title>
        <authorList>
            <person name="Daffonchio D."/>
            <person name="Mapelli F."/>
            <person name="Ferrer M."/>
            <person name="Richter M."/>
            <person name="Cherif A."/>
            <person name="Malkawi H.I."/>
            <person name="Yakimov M.M."/>
            <person name="Abdel-Fattah Y.R."/>
            <person name="Blaghen M."/>
            <person name="Golyshin P.N."/>
            <person name="Kalogerakis N."/>
            <person name="Boon N."/>
            <person name="Magagnini M."/>
            <person name="Fava F."/>
        </authorList>
    </citation>
    <scope>NUCLEOTIDE SEQUENCE</scope>
</reference>
<evidence type="ECO:0000313" key="1">
    <source>
        <dbReference type="EMBL" id="KTF06339.1"/>
    </source>
</evidence>
<proteinExistence type="predicted"/>
<comment type="caution">
    <text evidence="1">The sequence shown here is derived from an EMBL/GenBank/DDBJ whole genome shotgun (WGS) entry which is preliminary data.</text>
</comment>
<organism evidence="1">
    <name type="scientific">marine sediment metagenome</name>
    <dbReference type="NCBI Taxonomy" id="412755"/>
    <lineage>
        <taxon>unclassified sequences</taxon>
        <taxon>metagenomes</taxon>
        <taxon>ecological metagenomes</taxon>
    </lineage>
</organism>
<name>A0A1B6NSA6_9ZZZZ</name>
<protein>
    <submittedName>
        <fullName evidence="1">Uncharacterized protein</fullName>
    </submittedName>
</protein>
<accession>A0A1B6NSA6</accession>
<dbReference type="AlphaFoldDB" id="A0A1B6NSA6"/>
<gene>
    <name evidence="1" type="ORF">MGSAQ_002164</name>
</gene>
<dbReference type="EMBL" id="AYSL01001215">
    <property type="protein sequence ID" value="KTF06339.1"/>
    <property type="molecule type" value="Genomic_DNA"/>
</dbReference>